<dbReference type="EMBL" id="KN838895">
    <property type="protein sequence ID" value="KIJ92644.1"/>
    <property type="molecule type" value="Genomic_DNA"/>
</dbReference>
<gene>
    <name evidence="2" type="ORF">K443DRAFT_13449</name>
</gene>
<feature type="region of interest" description="Disordered" evidence="1">
    <location>
        <begin position="72"/>
        <end position="94"/>
    </location>
</feature>
<dbReference type="AlphaFoldDB" id="A0A0C9WIB3"/>
<dbReference type="Proteomes" id="UP000054477">
    <property type="component" value="Unassembled WGS sequence"/>
</dbReference>
<name>A0A0C9WIB3_9AGAR</name>
<dbReference type="HOGENOM" id="CLU_573725_0_0_1"/>
<evidence type="ECO:0000256" key="1">
    <source>
        <dbReference type="SAM" id="MobiDB-lite"/>
    </source>
</evidence>
<sequence length="507" mass="56155">MLLIYHLKGPTPTLLYVHTNLSFGGEQQRRFVVEVHDACFLGRMAYDAAVKRSGTGAGEPPPATMAINRLFSRSKPTKGEGGRAGEKEKRRRMYSGETPVAAAANQMFDRKRMGGGYHPLAELRFSKDGSSLAVIPRDGHLIKVFQLRPAPVVVGERPLRLMITPPRNRVQASVVVEGVDWAQDGRWLTIGTRNRTVHAVCRQVGCEALFGREGEGCTPWSYYTSHDGSNPLGPRAGCRVPASPSRYHLRQLWSTIRHPLPLAYIFLNPSDVTIPPSLLPSLPTVVDPISSPLSSRRAQDCSRNYQDVFMFDSGVVVLSLRRFEVEKQPTESNLPSTVAQASVSAVKNISLPGMGDAGRLSVSPSSAGPPASTRPSALTKMMDTPEIEMSAQERFVATWNWQRHRIGVRLRSVWLIASGCAIGEAWRRIMTGYLRLRYRPFQSLSAFSRGPYIPPTNFFSIPWEKTTMLSFNDTSLTSVVTRLTSARKLKLTLSLLPSRKAVPENRS</sequence>
<protein>
    <submittedName>
        <fullName evidence="2">Uncharacterized protein</fullName>
    </submittedName>
</protein>
<reference evidence="3" key="2">
    <citation type="submission" date="2015-01" db="EMBL/GenBank/DDBJ databases">
        <title>Evolutionary Origins and Diversification of the Mycorrhizal Mutualists.</title>
        <authorList>
            <consortium name="DOE Joint Genome Institute"/>
            <consortium name="Mycorrhizal Genomics Consortium"/>
            <person name="Kohler A."/>
            <person name="Kuo A."/>
            <person name="Nagy L.G."/>
            <person name="Floudas D."/>
            <person name="Copeland A."/>
            <person name="Barry K.W."/>
            <person name="Cichocki N."/>
            <person name="Veneault-Fourrey C."/>
            <person name="LaButti K."/>
            <person name="Lindquist E.A."/>
            <person name="Lipzen A."/>
            <person name="Lundell T."/>
            <person name="Morin E."/>
            <person name="Murat C."/>
            <person name="Riley R."/>
            <person name="Ohm R."/>
            <person name="Sun H."/>
            <person name="Tunlid A."/>
            <person name="Henrissat B."/>
            <person name="Grigoriev I.V."/>
            <person name="Hibbett D.S."/>
            <person name="Martin F."/>
        </authorList>
    </citation>
    <scope>NUCLEOTIDE SEQUENCE [LARGE SCALE GENOMIC DNA]</scope>
    <source>
        <strain evidence="3">LaAM-08-1</strain>
    </source>
</reference>
<reference evidence="2 3" key="1">
    <citation type="submission" date="2014-04" db="EMBL/GenBank/DDBJ databases">
        <authorList>
            <consortium name="DOE Joint Genome Institute"/>
            <person name="Kuo A."/>
            <person name="Kohler A."/>
            <person name="Nagy L.G."/>
            <person name="Floudas D."/>
            <person name="Copeland A."/>
            <person name="Barry K.W."/>
            <person name="Cichocki N."/>
            <person name="Veneault-Fourrey C."/>
            <person name="LaButti K."/>
            <person name="Lindquist E.A."/>
            <person name="Lipzen A."/>
            <person name="Lundell T."/>
            <person name="Morin E."/>
            <person name="Murat C."/>
            <person name="Sun H."/>
            <person name="Tunlid A."/>
            <person name="Henrissat B."/>
            <person name="Grigoriev I.V."/>
            <person name="Hibbett D.S."/>
            <person name="Martin F."/>
            <person name="Nordberg H.P."/>
            <person name="Cantor M.N."/>
            <person name="Hua S.X."/>
        </authorList>
    </citation>
    <scope>NUCLEOTIDE SEQUENCE [LARGE SCALE GENOMIC DNA]</scope>
    <source>
        <strain evidence="2 3">LaAM-08-1</strain>
    </source>
</reference>
<dbReference type="STRING" id="1095629.A0A0C9WIB3"/>
<keyword evidence="3" id="KW-1185">Reference proteome</keyword>
<feature type="compositionally biased region" description="Basic and acidic residues" evidence="1">
    <location>
        <begin position="77"/>
        <end position="88"/>
    </location>
</feature>
<organism evidence="2 3">
    <name type="scientific">Laccaria amethystina LaAM-08-1</name>
    <dbReference type="NCBI Taxonomy" id="1095629"/>
    <lineage>
        <taxon>Eukaryota</taxon>
        <taxon>Fungi</taxon>
        <taxon>Dikarya</taxon>
        <taxon>Basidiomycota</taxon>
        <taxon>Agaricomycotina</taxon>
        <taxon>Agaricomycetes</taxon>
        <taxon>Agaricomycetidae</taxon>
        <taxon>Agaricales</taxon>
        <taxon>Agaricineae</taxon>
        <taxon>Hydnangiaceae</taxon>
        <taxon>Laccaria</taxon>
    </lineage>
</organism>
<proteinExistence type="predicted"/>
<dbReference type="OrthoDB" id="25778at2759"/>
<evidence type="ECO:0000313" key="3">
    <source>
        <dbReference type="Proteomes" id="UP000054477"/>
    </source>
</evidence>
<evidence type="ECO:0000313" key="2">
    <source>
        <dbReference type="EMBL" id="KIJ92644.1"/>
    </source>
</evidence>
<accession>A0A0C9WIB3</accession>